<sequence>MSSTHSFVDDSTLHTARQIRNERGRNVDNINMDLATILKWGSNNLVDFNANKTQACLFSRKADLTFDARKLKRDSAPYESDISDTDRLLIQKDEEIRRMHEMLKQMQEKLKIEAQDNNKKHESIIDV</sequence>
<reference evidence="2" key="2">
    <citation type="submission" date="2022-10" db="EMBL/GenBank/DDBJ databases">
        <authorList>
            <consortium name="ENA_rothamsted_submissions"/>
            <consortium name="culmorum"/>
            <person name="King R."/>
        </authorList>
    </citation>
    <scope>NUCLEOTIDE SEQUENCE</scope>
</reference>
<evidence type="ECO:0000313" key="2">
    <source>
        <dbReference type="EMBL" id="CAG9812413.1"/>
    </source>
</evidence>
<dbReference type="Proteomes" id="UP001153737">
    <property type="component" value="Chromosome 1"/>
</dbReference>
<evidence type="ECO:0000313" key="3">
    <source>
        <dbReference type="Proteomes" id="UP001153737"/>
    </source>
</evidence>
<evidence type="ECO:0000256" key="1">
    <source>
        <dbReference type="SAM" id="Coils"/>
    </source>
</evidence>
<accession>A0A9N9SB27</accession>
<reference evidence="2" key="1">
    <citation type="submission" date="2022-01" db="EMBL/GenBank/DDBJ databases">
        <authorList>
            <person name="King R."/>
        </authorList>
    </citation>
    <scope>NUCLEOTIDE SEQUENCE</scope>
</reference>
<gene>
    <name evidence="2" type="ORF">PHAECO_LOCUS22</name>
</gene>
<feature type="coiled-coil region" evidence="1">
    <location>
        <begin position="89"/>
        <end position="116"/>
    </location>
</feature>
<proteinExistence type="predicted"/>
<protein>
    <submittedName>
        <fullName evidence="2">Uncharacterized protein</fullName>
    </submittedName>
</protein>
<name>A0A9N9SB27_PHACE</name>
<dbReference type="OrthoDB" id="7691743at2759"/>
<organism evidence="2 3">
    <name type="scientific">Phaedon cochleariae</name>
    <name type="common">Mustard beetle</name>
    <dbReference type="NCBI Taxonomy" id="80249"/>
    <lineage>
        <taxon>Eukaryota</taxon>
        <taxon>Metazoa</taxon>
        <taxon>Ecdysozoa</taxon>
        <taxon>Arthropoda</taxon>
        <taxon>Hexapoda</taxon>
        <taxon>Insecta</taxon>
        <taxon>Pterygota</taxon>
        <taxon>Neoptera</taxon>
        <taxon>Endopterygota</taxon>
        <taxon>Coleoptera</taxon>
        <taxon>Polyphaga</taxon>
        <taxon>Cucujiformia</taxon>
        <taxon>Chrysomeloidea</taxon>
        <taxon>Chrysomelidae</taxon>
        <taxon>Chrysomelinae</taxon>
        <taxon>Chrysomelini</taxon>
        <taxon>Phaedon</taxon>
    </lineage>
</organism>
<dbReference type="EMBL" id="OU896707">
    <property type="protein sequence ID" value="CAG9812413.1"/>
    <property type="molecule type" value="Genomic_DNA"/>
</dbReference>
<keyword evidence="1" id="KW-0175">Coiled coil</keyword>
<keyword evidence="3" id="KW-1185">Reference proteome</keyword>
<dbReference type="AlphaFoldDB" id="A0A9N9SB27"/>